<reference evidence="2" key="1">
    <citation type="submission" date="2018-11" db="EMBL/GenBank/DDBJ databases">
        <title>Chitinophaga lutea sp.nov., isolate from arsenic contaminated soil.</title>
        <authorList>
            <person name="Zong Y."/>
        </authorList>
    </citation>
    <scope>NUCLEOTIDE SEQUENCE [LARGE SCALE GENOMIC DNA]</scope>
    <source>
        <strain evidence="2">YLT18</strain>
    </source>
</reference>
<comment type="caution">
    <text evidence="1">The sequence shown here is derived from an EMBL/GenBank/DDBJ whole genome shotgun (WGS) entry which is preliminary data.</text>
</comment>
<dbReference type="Proteomes" id="UP000279089">
    <property type="component" value="Unassembled WGS sequence"/>
</dbReference>
<accession>A0A3N4MHK2</accession>
<organism evidence="1 2">
    <name type="scientific">Chitinophaga barathri</name>
    <dbReference type="NCBI Taxonomy" id="1647451"/>
    <lineage>
        <taxon>Bacteria</taxon>
        <taxon>Pseudomonadati</taxon>
        <taxon>Bacteroidota</taxon>
        <taxon>Chitinophagia</taxon>
        <taxon>Chitinophagales</taxon>
        <taxon>Chitinophagaceae</taxon>
        <taxon>Chitinophaga</taxon>
    </lineage>
</organism>
<dbReference type="InterPro" id="IPR018534">
    <property type="entry name" value="Tet_reg_excision_RteC"/>
</dbReference>
<dbReference type="RefSeq" id="WP_120514349.1">
    <property type="nucleotide sequence ID" value="NZ_QXZY01000001.1"/>
</dbReference>
<sequence>MTIIKCTQEIIARLLTDLEQADHGHAADAATVGNCVQICAEAVQQINAAVETQEFTDTDEQIHFFRKLRPQIDGRLFYYLQLLRLLAATPVTGLADKQKTYREEVDKITNFRNDNKEFLLYCELNFDFLDLYYFTRSTTVFHFSGQVTIADKRYYAPKSHEMAADTGYRLLEQYLDKLMYGADMHKWSQAPGREHGGLQWTGTIAALTELAYAVNELGMLGGRKLEINKLAEFFERIFGIRFINIYKAYEGIRIRKRQRTPFLDALRTALVARFEYDDAHCK</sequence>
<evidence type="ECO:0000313" key="1">
    <source>
        <dbReference type="EMBL" id="RPD43078.1"/>
    </source>
</evidence>
<dbReference type="Pfam" id="PF09357">
    <property type="entry name" value="RteC"/>
    <property type="match status" value="1"/>
</dbReference>
<dbReference type="OrthoDB" id="790983at2"/>
<keyword evidence="2" id="KW-1185">Reference proteome</keyword>
<name>A0A3N4MHK2_9BACT</name>
<gene>
    <name evidence="1" type="ORF">EG028_01945</name>
</gene>
<evidence type="ECO:0000313" key="2">
    <source>
        <dbReference type="Proteomes" id="UP000279089"/>
    </source>
</evidence>
<protein>
    <recommendedName>
        <fullName evidence="3">Tetracycline regulation of excision, RteC</fullName>
    </recommendedName>
</protein>
<dbReference type="AlphaFoldDB" id="A0A3N4MHK2"/>
<dbReference type="EMBL" id="RMBX01000001">
    <property type="protein sequence ID" value="RPD43078.1"/>
    <property type="molecule type" value="Genomic_DNA"/>
</dbReference>
<evidence type="ECO:0008006" key="3">
    <source>
        <dbReference type="Google" id="ProtNLM"/>
    </source>
</evidence>
<proteinExistence type="predicted"/>